<reference evidence="14 15" key="1">
    <citation type="journal article" date="2013" name="Proc. Natl. Acad. Sci. U.S.A.">
        <title>Fine-scale variation in meiotic recombination in Mimulus inferred from population shotgun sequencing.</title>
        <authorList>
            <person name="Hellsten U."/>
            <person name="Wright K.M."/>
            <person name="Jenkins J."/>
            <person name="Shu S."/>
            <person name="Yuan Y."/>
            <person name="Wessler S.R."/>
            <person name="Schmutz J."/>
            <person name="Willis J.H."/>
            <person name="Rokhsar D.S."/>
        </authorList>
    </citation>
    <scope>NUCLEOTIDE SEQUENCE [LARGE SCALE GENOMIC DNA]</scope>
    <source>
        <strain evidence="15">cv. DUN x IM62</strain>
    </source>
</reference>
<dbReference type="PANTHER" id="PTHR23155:SF1152">
    <property type="entry name" value="AAA+ ATPASE DOMAIN-CONTAINING PROTEIN"/>
    <property type="match status" value="1"/>
</dbReference>
<dbReference type="GO" id="GO:0005524">
    <property type="term" value="F:ATP binding"/>
    <property type="evidence" value="ECO:0007669"/>
    <property type="project" value="UniProtKB-KW"/>
</dbReference>
<gene>
    <name evidence="14" type="ORF">MIMGU_mgv1a018543mg</name>
</gene>
<name>A0A022QKM7_ERYGU</name>
<dbReference type="Pfam" id="PF23559">
    <property type="entry name" value="WHD_DRP"/>
    <property type="match status" value="1"/>
</dbReference>
<keyword evidence="4" id="KW-0963">Cytoplasm</keyword>
<dbReference type="InterPro" id="IPR044974">
    <property type="entry name" value="Disease_R_plants"/>
</dbReference>
<feature type="domain" description="NB-ARC" evidence="12">
    <location>
        <begin position="195"/>
        <end position="355"/>
    </location>
</feature>
<comment type="subcellular location">
    <subcellularLocation>
        <location evidence="2">Cytoplasm</location>
    </subcellularLocation>
</comment>
<keyword evidence="6" id="KW-0381">Hypersensitive response</keyword>
<dbReference type="GO" id="GO:0009626">
    <property type="term" value="P:plant-type hypersensitive response"/>
    <property type="evidence" value="ECO:0007669"/>
    <property type="project" value="UniProtKB-KW"/>
</dbReference>
<evidence type="ECO:0000256" key="2">
    <source>
        <dbReference type="ARBA" id="ARBA00004496"/>
    </source>
</evidence>
<dbReference type="InterPro" id="IPR058922">
    <property type="entry name" value="WHD_DRP"/>
</dbReference>
<dbReference type="EMBL" id="KI631414">
    <property type="protein sequence ID" value="EYU28481.1"/>
    <property type="molecule type" value="Genomic_DNA"/>
</dbReference>
<comment type="similarity">
    <text evidence="3">Belongs to the disease resistance NB-LRR family.</text>
</comment>
<evidence type="ECO:0000313" key="14">
    <source>
        <dbReference type="EMBL" id="EYU28481.1"/>
    </source>
</evidence>
<dbReference type="Proteomes" id="UP000030748">
    <property type="component" value="Unassembled WGS sequence"/>
</dbReference>
<dbReference type="PANTHER" id="PTHR23155">
    <property type="entry name" value="DISEASE RESISTANCE PROTEIN RP"/>
    <property type="match status" value="1"/>
</dbReference>
<dbReference type="Gene3D" id="1.20.5.4130">
    <property type="match status" value="1"/>
</dbReference>
<evidence type="ECO:0000256" key="9">
    <source>
        <dbReference type="ARBA" id="ARBA00022821"/>
    </source>
</evidence>
<keyword evidence="10" id="KW-0067">ATP-binding</keyword>
<dbReference type="SUPFAM" id="SSF52540">
    <property type="entry name" value="P-loop containing nucleoside triphosphate hydrolases"/>
    <property type="match status" value="1"/>
</dbReference>
<dbReference type="GO" id="GO:0043531">
    <property type="term" value="F:ADP binding"/>
    <property type="evidence" value="ECO:0007669"/>
    <property type="project" value="InterPro"/>
</dbReference>
<evidence type="ECO:0000256" key="3">
    <source>
        <dbReference type="ARBA" id="ARBA00008894"/>
    </source>
</evidence>
<dbReference type="Gene3D" id="1.10.8.430">
    <property type="entry name" value="Helical domain of apoptotic protease-activating factors"/>
    <property type="match status" value="1"/>
</dbReference>
<evidence type="ECO:0000313" key="15">
    <source>
        <dbReference type="Proteomes" id="UP000030748"/>
    </source>
</evidence>
<keyword evidence="15" id="KW-1185">Reference proteome</keyword>
<evidence type="ECO:0000259" key="12">
    <source>
        <dbReference type="Pfam" id="PF00931"/>
    </source>
</evidence>
<sequence>MYEEYDEMCSTICFAYAALVSVLTIIDQIQNHPRFSISFDKNQIESLGEKVGFLLDFIETDTHGVIIEHARVLERRIASAAYAAEDVIESHVVDQIQAAGSVEGHRLRKVVKDIMLSMRLKKARMEENHASSISMLDLEKVIEDMDSIKKKVMEFRDESGSNEHDMQPTSTTSSSTPRITTDKNTMVGFDEQLISLLDKLTGQRSNRQIIPIVGMGGIGKTTLAKNAYEHSLIAHHFDIRTWVTISQKYNVKELLLQLLSMISSEIDSEHDEQLLGQKLHKILWGRRYLIVIDDIWGIEAWDNVNLFFPENNNGSRIVVTTRISNVATHFDSSLFELSFLDENKSWDLFCKKTFGEAGCPLELEDIGKEIVKKCKGLPLSITVIGGLLGRSHMTQKYWKNIAKDLTSFLNSGEDENCSNILSLSYTYLPAHLKPCFLYMAIFPEDHKILVSRLTKLWVAEGFIKSNESQSSEEIARGYINDLIDRNLILKHTMGSNGNVKNCVIHDLVRDLCLMVAQKEEFICVIEDIPRGTERGRRIVCDKKIRQVRYPFSVFHTVRLAPRTSTWVTSRDGRTFRALRPLRLAPLTRTWVTSIDGRLSNNRLLRVMSSNSEAKKTDLRRHIVDHVNMRYLACTNFKLSSAFVLPSSINIVWSLQTIIIRGKIEAPSQIWEMRQLRHVDIYRLCLPNSPWSYGHKQDECVLPNLQTLKKVVNFTWSKEAYKRVVNVRKLNIVYDDEWEWSNNNDYCLHNICQLHKLESLSCLSYCGDERLRKLTFPSSLKKLKLDGFMLGYEDLTVIGSLPCLEVLKLRNNSIIAREWNPVDGEFLRLKSLLIYGSGLVNWNADTSNFPVLEKLVLEYMDKLDGIPLDIGEIPTLRHIELNVCNESAIISAMKIAEEQEDLFQEKMKQSADHSFTRNNFQVVARNMVPLAHNIVEEYEQY</sequence>
<evidence type="ECO:0000256" key="5">
    <source>
        <dbReference type="ARBA" id="ARBA00022614"/>
    </source>
</evidence>
<keyword evidence="9" id="KW-0611">Plant defense</keyword>
<keyword evidence="5" id="KW-0433">Leucine-rich repeat</keyword>
<dbReference type="Gene3D" id="3.80.10.10">
    <property type="entry name" value="Ribonuclease Inhibitor"/>
    <property type="match status" value="1"/>
</dbReference>
<dbReference type="InterPro" id="IPR036388">
    <property type="entry name" value="WH-like_DNA-bd_sf"/>
</dbReference>
<feature type="domain" description="Disease resistance protein winged helix" evidence="13">
    <location>
        <begin position="441"/>
        <end position="512"/>
    </location>
</feature>
<dbReference type="Pfam" id="PF00931">
    <property type="entry name" value="NB-ARC"/>
    <property type="match status" value="1"/>
</dbReference>
<dbReference type="FunFam" id="3.40.50.300:FF:001091">
    <property type="entry name" value="Probable disease resistance protein At1g61300"/>
    <property type="match status" value="1"/>
</dbReference>
<dbReference type="InterPro" id="IPR002182">
    <property type="entry name" value="NB-ARC"/>
</dbReference>
<dbReference type="SUPFAM" id="SSF52058">
    <property type="entry name" value="L domain-like"/>
    <property type="match status" value="1"/>
</dbReference>
<feature type="region of interest" description="Disordered" evidence="11">
    <location>
        <begin position="156"/>
        <end position="181"/>
    </location>
</feature>
<evidence type="ECO:0000256" key="7">
    <source>
        <dbReference type="ARBA" id="ARBA00022737"/>
    </source>
</evidence>
<dbReference type="PRINTS" id="PR00364">
    <property type="entry name" value="DISEASERSIST"/>
</dbReference>
<accession>A0A022QKM7</accession>
<evidence type="ECO:0000256" key="4">
    <source>
        <dbReference type="ARBA" id="ARBA00022490"/>
    </source>
</evidence>
<protein>
    <submittedName>
        <fullName evidence="14">Uncharacterized protein</fullName>
    </submittedName>
</protein>
<dbReference type="InterPro" id="IPR032675">
    <property type="entry name" value="LRR_dom_sf"/>
</dbReference>
<dbReference type="Gene3D" id="3.40.50.300">
    <property type="entry name" value="P-loop containing nucleotide triphosphate hydrolases"/>
    <property type="match status" value="1"/>
</dbReference>
<dbReference type="eggNOG" id="KOG4658">
    <property type="taxonomic scope" value="Eukaryota"/>
</dbReference>
<organism evidence="14 15">
    <name type="scientific">Erythranthe guttata</name>
    <name type="common">Yellow monkey flower</name>
    <name type="synonym">Mimulus guttatus</name>
    <dbReference type="NCBI Taxonomy" id="4155"/>
    <lineage>
        <taxon>Eukaryota</taxon>
        <taxon>Viridiplantae</taxon>
        <taxon>Streptophyta</taxon>
        <taxon>Embryophyta</taxon>
        <taxon>Tracheophyta</taxon>
        <taxon>Spermatophyta</taxon>
        <taxon>Magnoliopsida</taxon>
        <taxon>eudicotyledons</taxon>
        <taxon>Gunneridae</taxon>
        <taxon>Pentapetalae</taxon>
        <taxon>asterids</taxon>
        <taxon>lamiids</taxon>
        <taxon>Lamiales</taxon>
        <taxon>Phrymaceae</taxon>
        <taxon>Erythranthe</taxon>
    </lineage>
</organism>
<proteinExistence type="inferred from homology"/>
<dbReference type="FunFam" id="1.10.10.10:FF:000322">
    <property type="entry name" value="Probable disease resistance protein At1g63360"/>
    <property type="match status" value="1"/>
</dbReference>
<evidence type="ECO:0000256" key="11">
    <source>
        <dbReference type="SAM" id="MobiDB-lite"/>
    </source>
</evidence>
<dbReference type="Gene3D" id="1.10.10.10">
    <property type="entry name" value="Winged helix-like DNA-binding domain superfamily/Winged helix DNA-binding domain"/>
    <property type="match status" value="1"/>
</dbReference>
<dbReference type="GO" id="GO:0051607">
    <property type="term" value="P:defense response to virus"/>
    <property type="evidence" value="ECO:0007669"/>
    <property type="project" value="UniProtKB-ARBA"/>
</dbReference>
<keyword evidence="7" id="KW-0677">Repeat</keyword>
<dbReference type="GO" id="GO:0005737">
    <property type="term" value="C:cytoplasm"/>
    <property type="evidence" value="ECO:0007669"/>
    <property type="project" value="UniProtKB-SubCell"/>
</dbReference>
<feature type="compositionally biased region" description="Basic and acidic residues" evidence="11">
    <location>
        <begin position="156"/>
        <end position="166"/>
    </location>
</feature>
<evidence type="ECO:0000259" key="13">
    <source>
        <dbReference type="Pfam" id="PF23559"/>
    </source>
</evidence>
<evidence type="ECO:0000256" key="8">
    <source>
        <dbReference type="ARBA" id="ARBA00022741"/>
    </source>
</evidence>
<evidence type="ECO:0000256" key="6">
    <source>
        <dbReference type="ARBA" id="ARBA00022667"/>
    </source>
</evidence>
<dbReference type="InterPro" id="IPR042197">
    <property type="entry name" value="Apaf_helical"/>
</dbReference>
<dbReference type="InterPro" id="IPR027417">
    <property type="entry name" value="P-loop_NTPase"/>
</dbReference>
<dbReference type="AlphaFoldDB" id="A0A022QKM7"/>
<comment type="function">
    <text evidence="1">Confers resistance to late blight (Phytophthora infestans) races carrying the avirulence gene Avr1. Resistance proteins guard the plant against pathogens that contain an appropriate avirulence protein via an indirect interaction with this avirulence protein. That triggers a defense system including the hypersensitive response, which restricts the pathogen growth.</text>
</comment>
<keyword evidence="8" id="KW-0547">Nucleotide-binding</keyword>
<evidence type="ECO:0000256" key="10">
    <source>
        <dbReference type="ARBA" id="ARBA00022840"/>
    </source>
</evidence>
<evidence type="ECO:0000256" key="1">
    <source>
        <dbReference type="ARBA" id="ARBA00002074"/>
    </source>
</evidence>